<dbReference type="PhylomeDB" id="A0A068UE55"/>
<dbReference type="InterPro" id="IPR000719">
    <property type="entry name" value="Prot_kinase_dom"/>
</dbReference>
<keyword evidence="9" id="KW-1185">Reference proteome</keyword>
<dbReference type="FunFam" id="3.30.200.20:FF:000162">
    <property type="entry name" value="Adenine nucleotide alpha hydrolase-like domain kinase"/>
    <property type="match status" value="1"/>
</dbReference>
<dbReference type="SMART" id="SM00220">
    <property type="entry name" value="S_TKc"/>
    <property type="match status" value="1"/>
</dbReference>
<dbReference type="OMA" id="GMNYPEE"/>
<dbReference type="Gene3D" id="3.30.200.20">
    <property type="entry name" value="Phosphorylase Kinase, domain 1"/>
    <property type="match status" value="1"/>
</dbReference>
<dbReference type="InParanoid" id="A0A068UE55"/>
<keyword evidence="3" id="KW-0418">Kinase</keyword>
<name>A0A068UE55_COFCA</name>
<dbReference type="InterPro" id="IPR052059">
    <property type="entry name" value="CR_Ser/Thr_kinase"/>
</dbReference>
<gene>
    <name evidence="8" type="ORF">GSCOC_T00023684001</name>
</gene>
<feature type="domain" description="Protein kinase" evidence="7">
    <location>
        <begin position="58"/>
        <end position="338"/>
    </location>
</feature>
<dbReference type="OrthoDB" id="4062651at2759"/>
<feature type="binding site" evidence="5">
    <location>
        <position position="86"/>
    </location>
    <ligand>
        <name>ATP</name>
        <dbReference type="ChEBI" id="CHEBI:30616"/>
    </ligand>
</feature>
<sequence length="379" mass="42144">MKFSLPFVNCFCSIAQNNSQVDDDGDGYGRDLRRPGGQRVEHFPVYSYDALKAATQGFRSSNRIGEGGFGSVYKGMLQDGSLVAVKILSVELESMRGEREFISEIAALSGIKHENLVSLRGCCVDGAKRLLVYNYMENNSLAYTFLGEEHNRMKFSWKLRRDISIGVARGLVYLHEQVTPHIVHRDIKPSNILLDLHFTPKLGDFGLAKLFRDDASYISTRVAGTLGYLSPEYAISGHLTRKSDVYSFGVLLLEILTGGPVVGYDLERGGEYFLVDKVWEMYKANNLRQMVDPVLNGNFPEEEAVRLFKVGLMCVQETTKLRPKMSTAVKMLTNEIGIGDTEISKPGLLADLMDVKIDRKQQSSQSFFSGDSANASSAT</sequence>
<dbReference type="GO" id="GO:0005524">
    <property type="term" value="F:ATP binding"/>
    <property type="evidence" value="ECO:0007669"/>
    <property type="project" value="UniProtKB-UniRule"/>
</dbReference>
<dbReference type="InterPro" id="IPR011009">
    <property type="entry name" value="Kinase-like_dom_sf"/>
</dbReference>
<keyword evidence="1" id="KW-0808">Transferase</keyword>
<dbReference type="Proteomes" id="UP000295252">
    <property type="component" value="Chromosome VIII"/>
</dbReference>
<evidence type="ECO:0000259" key="7">
    <source>
        <dbReference type="PROSITE" id="PS50011"/>
    </source>
</evidence>
<evidence type="ECO:0000256" key="4">
    <source>
        <dbReference type="ARBA" id="ARBA00022840"/>
    </source>
</evidence>
<dbReference type="PROSITE" id="PS00107">
    <property type="entry name" value="PROTEIN_KINASE_ATP"/>
    <property type="match status" value="1"/>
</dbReference>
<evidence type="ECO:0000313" key="8">
    <source>
        <dbReference type="EMBL" id="CDP06736.1"/>
    </source>
</evidence>
<evidence type="ECO:0000313" key="9">
    <source>
        <dbReference type="Proteomes" id="UP000295252"/>
    </source>
</evidence>
<accession>A0A068UE55</accession>
<evidence type="ECO:0000256" key="6">
    <source>
        <dbReference type="RuleBase" id="RU000304"/>
    </source>
</evidence>
<evidence type="ECO:0000256" key="2">
    <source>
        <dbReference type="ARBA" id="ARBA00022741"/>
    </source>
</evidence>
<dbReference type="SUPFAM" id="SSF56112">
    <property type="entry name" value="Protein kinase-like (PK-like)"/>
    <property type="match status" value="1"/>
</dbReference>
<dbReference type="Gramene" id="CDP06736">
    <property type="protein sequence ID" value="CDP06736"/>
    <property type="gene ID" value="GSCOC_T00023684001"/>
</dbReference>
<dbReference type="GO" id="GO:0004674">
    <property type="term" value="F:protein serine/threonine kinase activity"/>
    <property type="evidence" value="ECO:0007669"/>
    <property type="project" value="UniProtKB-KW"/>
</dbReference>
<dbReference type="PROSITE" id="PS50011">
    <property type="entry name" value="PROTEIN_KINASE_DOM"/>
    <property type="match status" value="1"/>
</dbReference>
<dbReference type="InterPro" id="IPR008271">
    <property type="entry name" value="Ser/Thr_kinase_AS"/>
</dbReference>
<protein>
    <recommendedName>
        <fullName evidence="7">Protein kinase domain-containing protein</fullName>
    </recommendedName>
</protein>
<organism evidence="8 9">
    <name type="scientific">Coffea canephora</name>
    <name type="common">Robusta coffee</name>
    <dbReference type="NCBI Taxonomy" id="49390"/>
    <lineage>
        <taxon>Eukaryota</taxon>
        <taxon>Viridiplantae</taxon>
        <taxon>Streptophyta</taxon>
        <taxon>Embryophyta</taxon>
        <taxon>Tracheophyta</taxon>
        <taxon>Spermatophyta</taxon>
        <taxon>Magnoliopsida</taxon>
        <taxon>eudicotyledons</taxon>
        <taxon>Gunneridae</taxon>
        <taxon>Pentapetalae</taxon>
        <taxon>asterids</taxon>
        <taxon>lamiids</taxon>
        <taxon>Gentianales</taxon>
        <taxon>Rubiaceae</taxon>
        <taxon>Ixoroideae</taxon>
        <taxon>Gardenieae complex</taxon>
        <taxon>Bertiereae - Coffeeae clade</taxon>
        <taxon>Coffeeae</taxon>
        <taxon>Coffea</taxon>
    </lineage>
</organism>
<keyword evidence="4 5" id="KW-0067">ATP-binding</keyword>
<dbReference type="InterPro" id="IPR017441">
    <property type="entry name" value="Protein_kinase_ATP_BS"/>
</dbReference>
<dbReference type="Pfam" id="PF00069">
    <property type="entry name" value="Pkinase"/>
    <property type="match status" value="1"/>
</dbReference>
<dbReference type="AlphaFoldDB" id="A0A068UE55"/>
<dbReference type="PROSITE" id="PS00108">
    <property type="entry name" value="PROTEIN_KINASE_ST"/>
    <property type="match status" value="1"/>
</dbReference>
<evidence type="ECO:0000256" key="5">
    <source>
        <dbReference type="PROSITE-ProRule" id="PRU10141"/>
    </source>
</evidence>
<dbReference type="EMBL" id="HG739106">
    <property type="protein sequence ID" value="CDP06736.1"/>
    <property type="molecule type" value="Genomic_DNA"/>
</dbReference>
<proteinExistence type="inferred from homology"/>
<dbReference type="STRING" id="49390.A0A068UE55"/>
<keyword evidence="2 5" id="KW-0547">Nucleotide-binding</keyword>
<dbReference type="FunFam" id="1.10.510.10:FF:001106">
    <property type="entry name" value="Probable LRR receptor-like serine/threonine-protein kinase At1g29720"/>
    <property type="match status" value="1"/>
</dbReference>
<dbReference type="CDD" id="cd14066">
    <property type="entry name" value="STKc_IRAK"/>
    <property type="match status" value="1"/>
</dbReference>
<keyword evidence="6" id="KW-0723">Serine/threonine-protein kinase</keyword>
<evidence type="ECO:0000256" key="3">
    <source>
        <dbReference type="ARBA" id="ARBA00022777"/>
    </source>
</evidence>
<evidence type="ECO:0000256" key="1">
    <source>
        <dbReference type="ARBA" id="ARBA00022679"/>
    </source>
</evidence>
<dbReference type="Gene3D" id="1.10.510.10">
    <property type="entry name" value="Transferase(Phosphotransferase) domain 1"/>
    <property type="match status" value="1"/>
</dbReference>
<reference evidence="9" key="1">
    <citation type="journal article" date="2014" name="Science">
        <title>The coffee genome provides insight into the convergent evolution of caffeine biosynthesis.</title>
        <authorList>
            <person name="Denoeud F."/>
            <person name="Carretero-Paulet L."/>
            <person name="Dereeper A."/>
            <person name="Droc G."/>
            <person name="Guyot R."/>
            <person name="Pietrella M."/>
            <person name="Zheng C."/>
            <person name="Alberti A."/>
            <person name="Anthony F."/>
            <person name="Aprea G."/>
            <person name="Aury J.M."/>
            <person name="Bento P."/>
            <person name="Bernard M."/>
            <person name="Bocs S."/>
            <person name="Campa C."/>
            <person name="Cenci A."/>
            <person name="Combes M.C."/>
            <person name="Crouzillat D."/>
            <person name="Da Silva C."/>
            <person name="Daddiego L."/>
            <person name="De Bellis F."/>
            <person name="Dussert S."/>
            <person name="Garsmeur O."/>
            <person name="Gayraud T."/>
            <person name="Guignon V."/>
            <person name="Jahn K."/>
            <person name="Jamilloux V."/>
            <person name="Joet T."/>
            <person name="Labadie K."/>
            <person name="Lan T."/>
            <person name="Leclercq J."/>
            <person name="Lepelley M."/>
            <person name="Leroy T."/>
            <person name="Li L.T."/>
            <person name="Librado P."/>
            <person name="Lopez L."/>
            <person name="Munoz A."/>
            <person name="Noel B."/>
            <person name="Pallavicini A."/>
            <person name="Perrotta G."/>
            <person name="Poncet V."/>
            <person name="Pot D."/>
            <person name="Priyono X."/>
            <person name="Rigoreau M."/>
            <person name="Rouard M."/>
            <person name="Rozas J."/>
            <person name="Tranchant-Dubreuil C."/>
            <person name="VanBuren R."/>
            <person name="Zhang Q."/>
            <person name="Andrade A.C."/>
            <person name="Argout X."/>
            <person name="Bertrand B."/>
            <person name="de Kochko A."/>
            <person name="Graziosi G."/>
            <person name="Henry R.J."/>
            <person name="Jayarama X."/>
            <person name="Ming R."/>
            <person name="Nagai C."/>
            <person name="Rounsley S."/>
            <person name="Sankoff D."/>
            <person name="Giuliano G."/>
            <person name="Albert V.A."/>
            <person name="Wincker P."/>
            <person name="Lashermes P."/>
        </authorList>
    </citation>
    <scope>NUCLEOTIDE SEQUENCE [LARGE SCALE GENOMIC DNA]</scope>
    <source>
        <strain evidence="9">cv. DH200-94</strain>
    </source>
</reference>
<comment type="similarity">
    <text evidence="6">Belongs to the protein kinase superfamily.</text>
</comment>
<dbReference type="PANTHER" id="PTHR47973">
    <property type="entry name" value="CYSTEINE-RICH RECEPTOR-LIKE PROTEIN KINASE 3"/>
    <property type="match status" value="1"/>
</dbReference>